<dbReference type="InterPro" id="IPR013766">
    <property type="entry name" value="Thioredoxin_domain"/>
</dbReference>
<keyword evidence="5" id="KW-1185">Reference proteome</keyword>
<evidence type="ECO:0000313" key="4">
    <source>
        <dbReference type="EMBL" id="MDM1050457.1"/>
    </source>
</evidence>
<gene>
    <name evidence="4" type="ORF">HX018_19650</name>
</gene>
<dbReference type="PROSITE" id="PS51352">
    <property type="entry name" value="THIOREDOXIN_2"/>
    <property type="match status" value="1"/>
</dbReference>
<dbReference type="PANTHER" id="PTHR42852">
    <property type="entry name" value="THIOL:DISULFIDE INTERCHANGE PROTEIN DSBE"/>
    <property type="match status" value="1"/>
</dbReference>
<feature type="signal peptide" evidence="2">
    <location>
        <begin position="1"/>
        <end position="21"/>
    </location>
</feature>
<keyword evidence="2" id="KW-0732">Signal</keyword>
<dbReference type="InterPro" id="IPR050553">
    <property type="entry name" value="Thioredoxin_ResA/DsbE_sf"/>
</dbReference>
<keyword evidence="1" id="KW-0676">Redox-active center</keyword>
<reference evidence="4" key="2">
    <citation type="journal article" date="2022" name="Sci. Total Environ.">
        <title>Prevalence, transmission, and molecular epidemiology of tet(X)-positive bacteria among humans, animals, and environmental niches in China: An epidemiological, and genomic-based study.</title>
        <authorList>
            <person name="Dong N."/>
            <person name="Zeng Y."/>
            <person name="Cai C."/>
            <person name="Sun C."/>
            <person name="Lu J."/>
            <person name="Liu C."/>
            <person name="Zhou H."/>
            <person name="Sun Q."/>
            <person name="Shu L."/>
            <person name="Wang H."/>
            <person name="Wang Y."/>
            <person name="Wang S."/>
            <person name="Wu C."/>
            <person name="Chan E.W."/>
            <person name="Chen G."/>
            <person name="Shen Z."/>
            <person name="Chen S."/>
            <person name="Zhang R."/>
        </authorList>
    </citation>
    <scope>NUCLEOTIDE SEQUENCE</scope>
    <source>
        <strain evidence="4">R1692</strain>
    </source>
</reference>
<dbReference type="InterPro" id="IPR036249">
    <property type="entry name" value="Thioredoxin-like_sf"/>
</dbReference>
<dbReference type="EMBL" id="JACAGK010000099">
    <property type="protein sequence ID" value="MDM1050457.1"/>
    <property type="molecule type" value="Genomic_DNA"/>
</dbReference>
<protein>
    <submittedName>
        <fullName evidence="4">TlpA family protein disulfide reductase</fullName>
    </submittedName>
</protein>
<evidence type="ECO:0000256" key="1">
    <source>
        <dbReference type="ARBA" id="ARBA00023284"/>
    </source>
</evidence>
<dbReference type="InterPro" id="IPR017937">
    <property type="entry name" value="Thioredoxin_CS"/>
</dbReference>
<dbReference type="PANTHER" id="PTHR42852:SF17">
    <property type="entry name" value="THIOREDOXIN-LIKE PROTEIN HI_1115"/>
    <property type="match status" value="1"/>
</dbReference>
<dbReference type="Pfam" id="PF00578">
    <property type="entry name" value="AhpC-TSA"/>
    <property type="match status" value="1"/>
</dbReference>
<dbReference type="SUPFAM" id="SSF48452">
    <property type="entry name" value="TPR-like"/>
    <property type="match status" value="1"/>
</dbReference>
<accession>A0ABT7NT79</accession>
<reference evidence="4" key="1">
    <citation type="submission" date="2020-06" db="EMBL/GenBank/DDBJ databases">
        <authorList>
            <person name="Dong N."/>
        </authorList>
    </citation>
    <scope>NUCLEOTIDE SEQUENCE</scope>
    <source>
        <strain evidence="4">R1692</strain>
    </source>
</reference>
<evidence type="ECO:0000313" key="5">
    <source>
        <dbReference type="Proteomes" id="UP001170954"/>
    </source>
</evidence>
<name>A0ABT7NT79_9SPHI</name>
<proteinExistence type="predicted"/>
<dbReference type="RefSeq" id="WP_286652465.1">
    <property type="nucleotide sequence ID" value="NZ_JACAGK010000099.1"/>
</dbReference>
<dbReference type="InterPro" id="IPR000866">
    <property type="entry name" value="AhpC/TSA"/>
</dbReference>
<evidence type="ECO:0000259" key="3">
    <source>
        <dbReference type="PROSITE" id="PS51352"/>
    </source>
</evidence>
<dbReference type="Proteomes" id="UP001170954">
    <property type="component" value="Unassembled WGS sequence"/>
</dbReference>
<dbReference type="CDD" id="cd02966">
    <property type="entry name" value="TlpA_like_family"/>
    <property type="match status" value="1"/>
</dbReference>
<feature type="domain" description="Thioredoxin" evidence="3">
    <location>
        <begin position="313"/>
        <end position="464"/>
    </location>
</feature>
<dbReference type="Gene3D" id="3.40.30.10">
    <property type="entry name" value="Glutaredoxin"/>
    <property type="match status" value="1"/>
</dbReference>
<dbReference type="InterPro" id="IPR011990">
    <property type="entry name" value="TPR-like_helical_dom_sf"/>
</dbReference>
<dbReference type="PROSITE" id="PS00194">
    <property type="entry name" value="THIOREDOXIN_1"/>
    <property type="match status" value="1"/>
</dbReference>
<comment type="caution">
    <text evidence="4">The sequence shown here is derived from an EMBL/GenBank/DDBJ whole genome shotgun (WGS) entry which is preliminary data.</text>
</comment>
<feature type="chain" id="PRO_5047295808" evidence="2">
    <location>
        <begin position="22"/>
        <end position="464"/>
    </location>
</feature>
<dbReference type="SUPFAM" id="SSF52833">
    <property type="entry name" value="Thioredoxin-like"/>
    <property type="match status" value="1"/>
</dbReference>
<organism evidence="4 5">
    <name type="scientific">Sphingobacterium hotanense</name>
    <dbReference type="NCBI Taxonomy" id="649196"/>
    <lineage>
        <taxon>Bacteria</taxon>
        <taxon>Pseudomonadati</taxon>
        <taxon>Bacteroidota</taxon>
        <taxon>Sphingobacteriia</taxon>
        <taxon>Sphingobacteriales</taxon>
        <taxon>Sphingobacteriaceae</taxon>
        <taxon>Sphingobacterium</taxon>
    </lineage>
</organism>
<sequence>MKILTICSVAFLATLASNAHSQEKGTTVESLLKIQDKKILEHKLDSLIHANEKGIYTVINYYAEKRDYTRYDSVSALMPTLYPYGRAGSISMVRSIAELKDLKEVKDSVASFEQKYDKEFLDDAYLSAGIAFSKQKASLPEAVAYVNKIKKTLQRITAALNTARYMEFHQSDLLEGYLKSEAKWRAKNLSAAEINNQNYVPIFQDMEYAYSRLLQKQGNTVEALAVARKAYEIPIESMPEEQLYYLGLLFKQEQYEDAFPIVDALVKQGKGTIELKQQLATAYEKVYKKDAQAYIAEIEKNLNDAVEKDIVKYSVTQQVPDFEVLDTKGNKVSIADFRGKTIVIDFWATWCGPCKKSLPAMQRTANLYKEDKDVAFLFIHTWGRSEGSLAEAVKYFKDNNYDMDLYMDNKQDDGSFKAAEAFKVRGIPQKYVVDKNGVIRFCSCWLQWWRRGGSCSTTIDDRKD</sequence>
<evidence type="ECO:0000256" key="2">
    <source>
        <dbReference type="SAM" id="SignalP"/>
    </source>
</evidence>